<name>A0A1V9Y0B2_9ACAR</name>
<dbReference type="EMBL" id="MNPL01001405">
    <property type="protein sequence ID" value="OQR79186.1"/>
    <property type="molecule type" value="Genomic_DNA"/>
</dbReference>
<proteinExistence type="predicted"/>
<evidence type="ECO:0000313" key="3">
    <source>
        <dbReference type="Proteomes" id="UP000192247"/>
    </source>
</evidence>
<feature type="compositionally biased region" description="Basic and acidic residues" evidence="1">
    <location>
        <begin position="27"/>
        <end position="42"/>
    </location>
</feature>
<feature type="region of interest" description="Disordered" evidence="1">
    <location>
        <begin position="281"/>
        <end position="371"/>
    </location>
</feature>
<feature type="region of interest" description="Disordered" evidence="1">
    <location>
        <begin position="97"/>
        <end position="120"/>
    </location>
</feature>
<gene>
    <name evidence="2" type="ORF">BIW11_05914</name>
</gene>
<protein>
    <submittedName>
        <fullName evidence="2">Uncharacterized protein</fullName>
    </submittedName>
</protein>
<feature type="non-terminal residue" evidence="2">
    <location>
        <position position="1"/>
    </location>
</feature>
<feature type="non-terminal residue" evidence="2">
    <location>
        <position position="408"/>
    </location>
</feature>
<accession>A0A1V9Y0B2</accession>
<dbReference type="InParanoid" id="A0A1V9Y0B2"/>
<keyword evidence="3" id="KW-1185">Reference proteome</keyword>
<reference evidence="2 3" key="1">
    <citation type="journal article" date="2017" name="Gigascience">
        <title>Draft genome of the honey bee ectoparasitic mite, Tropilaelaps mercedesae, is shaped by the parasitic life history.</title>
        <authorList>
            <person name="Dong X."/>
            <person name="Armstrong S.D."/>
            <person name="Xia D."/>
            <person name="Makepeace B.L."/>
            <person name="Darby A.C."/>
            <person name="Kadowaki T."/>
        </authorList>
    </citation>
    <scope>NUCLEOTIDE SEQUENCE [LARGE SCALE GENOMIC DNA]</scope>
    <source>
        <strain evidence="2">Wuxi-XJTLU</strain>
    </source>
</reference>
<evidence type="ECO:0000313" key="2">
    <source>
        <dbReference type="EMBL" id="OQR79186.1"/>
    </source>
</evidence>
<comment type="caution">
    <text evidence="2">The sequence shown here is derived from an EMBL/GenBank/DDBJ whole genome shotgun (WGS) entry which is preliminary data.</text>
</comment>
<feature type="region of interest" description="Disordered" evidence="1">
    <location>
        <begin position="1"/>
        <end position="73"/>
    </location>
</feature>
<dbReference type="AlphaFoldDB" id="A0A1V9Y0B2"/>
<sequence length="408" mass="45815">HGDHLVDDTQITADGSGDDLENFGAVKHHDTSHHDEKEGRQAHRERHSHQRHRQPHNQGQNHNHHHGHLKHDEGAAHADREDIEHFGNQVAETSAVIASVSRTRHADDDKKTTDGDVRDRRMEQLEADTTTGANEAQPKLHNDVDSNETDVAFSADKVLDYQTALLSTTLFFSTSERPTTFIVDDNHEMEKAQDTSTVSTSAENVDHENDVLFTTMNPYPPDKRIARPASTHNQGQPSDELNLLKDVTDEHNVTSGDGKVTDWLTHVEDSDLLETRHIQEHIIDSHAEDVRDEEEGRTDHSGESEDTDVENRLEMEKRTEVALPDDVQARSDLGSGQEDNNVEDSFSEVFNNGGNKDHDLQESRTVIGNRVDTVGLPEDEIARNDDEVRKLLETDAETSNAIKQRVSK</sequence>
<feature type="compositionally biased region" description="Basic and acidic residues" evidence="1">
    <location>
        <begin position="297"/>
        <end position="320"/>
    </location>
</feature>
<organism evidence="2 3">
    <name type="scientific">Tropilaelaps mercedesae</name>
    <dbReference type="NCBI Taxonomy" id="418985"/>
    <lineage>
        <taxon>Eukaryota</taxon>
        <taxon>Metazoa</taxon>
        <taxon>Ecdysozoa</taxon>
        <taxon>Arthropoda</taxon>
        <taxon>Chelicerata</taxon>
        <taxon>Arachnida</taxon>
        <taxon>Acari</taxon>
        <taxon>Parasitiformes</taxon>
        <taxon>Mesostigmata</taxon>
        <taxon>Gamasina</taxon>
        <taxon>Dermanyssoidea</taxon>
        <taxon>Laelapidae</taxon>
        <taxon>Tropilaelaps</taxon>
    </lineage>
</organism>
<dbReference type="Proteomes" id="UP000192247">
    <property type="component" value="Unassembled WGS sequence"/>
</dbReference>
<evidence type="ECO:0000256" key="1">
    <source>
        <dbReference type="SAM" id="MobiDB-lite"/>
    </source>
</evidence>
<feature type="compositionally biased region" description="Basic residues" evidence="1">
    <location>
        <begin position="43"/>
        <end position="55"/>
    </location>
</feature>
<feature type="compositionally biased region" description="Basic and acidic residues" evidence="1">
    <location>
        <begin position="104"/>
        <end position="120"/>
    </location>
</feature>